<dbReference type="InterPro" id="IPR002018">
    <property type="entry name" value="CarbesteraseB"/>
</dbReference>
<sequence length="531" mass="56213">MTPTAANPIVATASGRVEGLSQEGVLSFLGIPYAGSCSGENRFLPPRPPEPWTGVRTAHAAGPTAPQLERPRHGSHEQSEDCLALNVWTPGTTGKKPVLFWMHGGGFFTGRGLTAHTDGAELARTEDVVVVSVNHRLALLGFLYLSELGGGDWGYEANPSLLDLVAALEWVRDNIAGFGGDPSNVTIFGHSGGGGKVSAILTSPLAEGLFSRAVVHGGPPFGYKDPARATEIAQRALALLGVNGNDASALRALPRERLMAVQAQLGVGAEPTDHGMLFAPVAGTASLPAFPEEALAAGVAAGIPLMTGTAIDEARFIMAGQPRWQEPDFDLDEATVLRILDAGFNHPDDARAVLDAYRDSGGPYRGSSGDSARLRLLDLMLDILSDQFAIRTHRLAAAKAAFGTAPVYSYWCTLGQDMPLGSFHGTEMPIFFRNVGMGAIPVDEPAYHKAAPVMSHALATFARTGNPNDGGVGGLVWPAFEQGEPAQFHFGDDGFDVTDRFARERLERWSGFVTTSRQDPWGRAIGESGRA</sequence>
<dbReference type="EMBL" id="BAABEO010000001">
    <property type="protein sequence ID" value="GAA3666036.1"/>
    <property type="molecule type" value="Genomic_DNA"/>
</dbReference>
<protein>
    <recommendedName>
        <fullName evidence="3">Carboxylic ester hydrolase</fullName>
        <ecNumber evidence="3">3.1.1.-</ecNumber>
    </recommendedName>
</protein>
<dbReference type="InterPro" id="IPR050309">
    <property type="entry name" value="Type-B_Carboxylest/Lipase"/>
</dbReference>
<accession>A0ABP7BQQ8</accession>
<evidence type="ECO:0000313" key="6">
    <source>
        <dbReference type="EMBL" id="GAA3666036.1"/>
    </source>
</evidence>
<dbReference type="PANTHER" id="PTHR11559">
    <property type="entry name" value="CARBOXYLESTERASE"/>
    <property type="match status" value="1"/>
</dbReference>
<dbReference type="PROSITE" id="PS00122">
    <property type="entry name" value="CARBOXYLESTERASE_B_1"/>
    <property type="match status" value="1"/>
</dbReference>
<feature type="region of interest" description="Disordered" evidence="4">
    <location>
        <begin position="42"/>
        <end position="76"/>
    </location>
</feature>
<keyword evidence="7" id="KW-1185">Reference proteome</keyword>
<dbReference type="InterPro" id="IPR019826">
    <property type="entry name" value="Carboxylesterase_B_AS"/>
</dbReference>
<dbReference type="InterPro" id="IPR029058">
    <property type="entry name" value="AB_hydrolase_fold"/>
</dbReference>
<evidence type="ECO:0000256" key="3">
    <source>
        <dbReference type="RuleBase" id="RU361235"/>
    </source>
</evidence>
<name>A0ABP7BQQ8_9MICC</name>
<organism evidence="6 7">
    <name type="scientific">Arthrobacter ginkgonis</name>
    <dbReference type="NCBI Taxonomy" id="1630594"/>
    <lineage>
        <taxon>Bacteria</taxon>
        <taxon>Bacillati</taxon>
        <taxon>Actinomycetota</taxon>
        <taxon>Actinomycetes</taxon>
        <taxon>Micrococcales</taxon>
        <taxon>Micrococcaceae</taxon>
        <taxon>Arthrobacter</taxon>
    </lineage>
</organism>
<evidence type="ECO:0000259" key="5">
    <source>
        <dbReference type="Pfam" id="PF00135"/>
    </source>
</evidence>
<dbReference type="Proteomes" id="UP001500752">
    <property type="component" value="Unassembled WGS sequence"/>
</dbReference>
<dbReference type="Gene3D" id="3.40.50.1820">
    <property type="entry name" value="alpha/beta hydrolase"/>
    <property type="match status" value="1"/>
</dbReference>
<feature type="domain" description="Carboxylesterase type B" evidence="5">
    <location>
        <begin position="7"/>
        <end position="508"/>
    </location>
</feature>
<comment type="caution">
    <text evidence="6">The sequence shown here is derived from an EMBL/GenBank/DDBJ whole genome shotgun (WGS) entry which is preliminary data.</text>
</comment>
<proteinExistence type="inferred from homology"/>
<gene>
    <name evidence="6" type="ORF">GCM10023081_01020</name>
</gene>
<reference evidence="7" key="1">
    <citation type="journal article" date="2019" name="Int. J. Syst. Evol. Microbiol.">
        <title>The Global Catalogue of Microorganisms (GCM) 10K type strain sequencing project: providing services to taxonomists for standard genome sequencing and annotation.</title>
        <authorList>
            <consortium name="The Broad Institute Genomics Platform"/>
            <consortium name="The Broad Institute Genome Sequencing Center for Infectious Disease"/>
            <person name="Wu L."/>
            <person name="Ma J."/>
        </authorList>
    </citation>
    <scope>NUCLEOTIDE SEQUENCE [LARGE SCALE GENOMIC DNA]</scope>
    <source>
        <strain evidence="7">JCM 30742</strain>
    </source>
</reference>
<dbReference type="Pfam" id="PF00135">
    <property type="entry name" value="COesterase"/>
    <property type="match status" value="1"/>
</dbReference>
<dbReference type="RefSeq" id="WP_345147663.1">
    <property type="nucleotide sequence ID" value="NZ_BAABEO010000001.1"/>
</dbReference>
<dbReference type="SUPFAM" id="SSF53474">
    <property type="entry name" value="alpha/beta-Hydrolases"/>
    <property type="match status" value="1"/>
</dbReference>
<evidence type="ECO:0000256" key="2">
    <source>
        <dbReference type="ARBA" id="ARBA00022801"/>
    </source>
</evidence>
<dbReference type="EC" id="3.1.1.-" evidence="3"/>
<evidence type="ECO:0000256" key="4">
    <source>
        <dbReference type="SAM" id="MobiDB-lite"/>
    </source>
</evidence>
<keyword evidence="2 3" id="KW-0378">Hydrolase</keyword>
<comment type="similarity">
    <text evidence="1 3">Belongs to the type-B carboxylesterase/lipase family.</text>
</comment>
<evidence type="ECO:0000313" key="7">
    <source>
        <dbReference type="Proteomes" id="UP001500752"/>
    </source>
</evidence>
<evidence type="ECO:0000256" key="1">
    <source>
        <dbReference type="ARBA" id="ARBA00005964"/>
    </source>
</evidence>